<sequence length="275" mass="30675">MSLIQVKGLNFSYGNRTVFKDVNLSLGKGQILCLLGPNGCGKTTLLDCILGLLKPNHGAITINNRNISSMEPHEIAQKIAYVPQAHNKTFPYRVIDIVLMGRAAYTSAFSSPNDEDMKIAEEALRVAGIHEYKERIYTELSGGEGQLVMMARALAQQATIMILDEPTAHLDFKHELMILETIVQLVKERGLSLIMATHFPNHAFYFENNDINTSIVMMSNNRITLAGPPSEVLSENNMRDIFNVQSKVLSYLTGTKGRSNYIIPLNTCEKVERMI</sequence>
<evidence type="ECO:0000256" key="3">
    <source>
        <dbReference type="ARBA" id="ARBA00022840"/>
    </source>
</evidence>
<dbReference type="EMBL" id="FNFP01000001">
    <property type="protein sequence ID" value="SDK16843.1"/>
    <property type="molecule type" value="Genomic_DNA"/>
</dbReference>
<proteinExistence type="predicted"/>
<protein>
    <submittedName>
        <fullName evidence="5">Iron complex transport system ATP-binding protein</fullName>
    </submittedName>
</protein>
<evidence type="ECO:0000313" key="5">
    <source>
        <dbReference type="EMBL" id="SDK16843.1"/>
    </source>
</evidence>
<dbReference type="InterPro" id="IPR050153">
    <property type="entry name" value="Metal_Ion_Import_ABC"/>
</dbReference>
<accession>A0A1G8ZPB3</accession>
<dbReference type="CDD" id="cd03214">
    <property type="entry name" value="ABC_Iron-Siderophores_B12_Hemin"/>
    <property type="match status" value="1"/>
</dbReference>
<name>A0A1G8ZPB3_9FIRM</name>
<keyword evidence="6" id="KW-1185">Reference proteome</keyword>
<dbReference type="STRING" id="393762.SAMN05660472_00922"/>
<reference evidence="5 6" key="1">
    <citation type="submission" date="2016-10" db="EMBL/GenBank/DDBJ databases">
        <authorList>
            <person name="de Groot N.N."/>
        </authorList>
    </citation>
    <scope>NUCLEOTIDE SEQUENCE [LARGE SCALE GENOMIC DNA]</scope>
    <source>
        <strain evidence="5 6">DSM 18346</strain>
    </source>
</reference>
<dbReference type="GO" id="GO:0016887">
    <property type="term" value="F:ATP hydrolysis activity"/>
    <property type="evidence" value="ECO:0007669"/>
    <property type="project" value="InterPro"/>
</dbReference>
<evidence type="ECO:0000313" key="6">
    <source>
        <dbReference type="Proteomes" id="UP000198718"/>
    </source>
</evidence>
<dbReference type="SUPFAM" id="SSF52540">
    <property type="entry name" value="P-loop containing nucleoside triphosphate hydrolases"/>
    <property type="match status" value="1"/>
</dbReference>
<dbReference type="PANTHER" id="PTHR42734">
    <property type="entry name" value="METAL TRANSPORT SYSTEM ATP-BINDING PROTEIN TM_0124-RELATED"/>
    <property type="match status" value="1"/>
</dbReference>
<dbReference type="InterPro" id="IPR003593">
    <property type="entry name" value="AAA+_ATPase"/>
</dbReference>
<evidence type="ECO:0000256" key="2">
    <source>
        <dbReference type="ARBA" id="ARBA00022741"/>
    </source>
</evidence>
<dbReference type="FunFam" id="3.40.50.300:FF:000134">
    <property type="entry name" value="Iron-enterobactin ABC transporter ATP-binding protein"/>
    <property type="match status" value="1"/>
</dbReference>
<dbReference type="SMART" id="SM00382">
    <property type="entry name" value="AAA"/>
    <property type="match status" value="1"/>
</dbReference>
<dbReference type="Proteomes" id="UP000198718">
    <property type="component" value="Unassembled WGS sequence"/>
</dbReference>
<dbReference type="InterPro" id="IPR027417">
    <property type="entry name" value="P-loop_NTPase"/>
</dbReference>
<dbReference type="InterPro" id="IPR003439">
    <property type="entry name" value="ABC_transporter-like_ATP-bd"/>
</dbReference>
<dbReference type="PANTHER" id="PTHR42734:SF19">
    <property type="entry name" value="IRON COMPOUNDS ABC TRANSPORTER, ATP-BINDING PROTEIN"/>
    <property type="match status" value="1"/>
</dbReference>
<dbReference type="Gene3D" id="3.40.50.300">
    <property type="entry name" value="P-loop containing nucleotide triphosphate hydrolases"/>
    <property type="match status" value="1"/>
</dbReference>
<keyword evidence="1" id="KW-0813">Transport</keyword>
<dbReference type="OrthoDB" id="9799337at2"/>
<dbReference type="GO" id="GO:0005524">
    <property type="term" value="F:ATP binding"/>
    <property type="evidence" value="ECO:0007669"/>
    <property type="project" value="UniProtKB-KW"/>
</dbReference>
<keyword evidence="2" id="KW-0547">Nucleotide-binding</keyword>
<dbReference type="RefSeq" id="WP_090550895.1">
    <property type="nucleotide sequence ID" value="NZ_FNFP01000001.1"/>
</dbReference>
<gene>
    <name evidence="5" type="ORF">SAMN05660472_00922</name>
</gene>
<evidence type="ECO:0000259" key="4">
    <source>
        <dbReference type="PROSITE" id="PS50893"/>
    </source>
</evidence>
<dbReference type="AlphaFoldDB" id="A0A1G8ZPB3"/>
<keyword evidence="3 5" id="KW-0067">ATP-binding</keyword>
<organism evidence="5 6">
    <name type="scientific">Natronincola ferrireducens</name>
    <dbReference type="NCBI Taxonomy" id="393762"/>
    <lineage>
        <taxon>Bacteria</taxon>
        <taxon>Bacillati</taxon>
        <taxon>Bacillota</taxon>
        <taxon>Clostridia</taxon>
        <taxon>Peptostreptococcales</taxon>
        <taxon>Natronincolaceae</taxon>
        <taxon>Natronincola</taxon>
    </lineage>
</organism>
<feature type="domain" description="ABC transporter" evidence="4">
    <location>
        <begin position="4"/>
        <end position="245"/>
    </location>
</feature>
<dbReference type="Pfam" id="PF00005">
    <property type="entry name" value="ABC_tran"/>
    <property type="match status" value="1"/>
</dbReference>
<evidence type="ECO:0000256" key="1">
    <source>
        <dbReference type="ARBA" id="ARBA00022448"/>
    </source>
</evidence>
<dbReference type="PROSITE" id="PS50893">
    <property type="entry name" value="ABC_TRANSPORTER_2"/>
    <property type="match status" value="1"/>
</dbReference>